<name>A0A916WES9_9BURK</name>
<dbReference type="Proteomes" id="UP000620596">
    <property type="component" value="Unassembled WGS sequence"/>
</dbReference>
<dbReference type="InterPro" id="IPR050682">
    <property type="entry name" value="ModA/WtpA"/>
</dbReference>
<organism evidence="1 2">
    <name type="scientific">Polaromonas eurypsychrophila</name>
    <dbReference type="NCBI Taxonomy" id="1614635"/>
    <lineage>
        <taxon>Bacteria</taxon>
        <taxon>Pseudomonadati</taxon>
        <taxon>Pseudomonadota</taxon>
        <taxon>Betaproteobacteria</taxon>
        <taxon>Burkholderiales</taxon>
        <taxon>Comamonadaceae</taxon>
        <taxon>Polaromonas</taxon>
    </lineage>
</organism>
<dbReference type="AlphaFoldDB" id="A0A916WES9"/>
<reference evidence="1" key="2">
    <citation type="submission" date="2020-09" db="EMBL/GenBank/DDBJ databases">
        <authorList>
            <person name="Sun Q."/>
            <person name="Zhou Y."/>
        </authorList>
    </citation>
    <scope>NUCLEOTIDE SEQUENCE</scope>
    <source>
        <strain evidence="1">CGMCC 1.15322</strain>
    </source>
</reference>
<dbReference type="PANTHER" id="PTHR30632:SF11">
    <property type="entry name" value="BLR4797 PROTEIN"/>
    <property type="match status" value="1"/>
</dbReference>
<dbReference type="EMBL" id="BMIG01000004">
    <property type="protein sequence ID" value="GGA93843.1"/>
    <property type="molecule type" value="Genomic_DNA"/>
</dbReference>
<comment type="caution">
    <text evidence="1">The sequence shown here is derived from an EMBL/GenBank/DDBJ whole genome shotgun (WGS) entry which is preliminary data.</text>
</comment>
<keyword evidence="2" id="KW-1185">Reference proteome</keyword>
<dbReference type="RefSeq" id="WP_188707609.1">
    <property type="nucleotide sequence ID" value="NZ_BMIG01000004.1"/>
</dbReference>
<gene>
    <name evidence="1" type="ORF">GCM10011496_13620</name>
</gene>
<dbReference type="Pfam" id="PF13531">
    <property type="entry name" value="SBP_bac_11"/>
    <property type="match status" value="1"/>
</dbReference>
<dbReference type="Gene3D" id="3.40.190.10">
    <property type="entry name" value="Periplasmic binding protein-like II"/>
    <property type="match status" value="2"/>
</dbReference>
<sequence length="235" mass="24031">MTSLHLLSGGAAKGLVTAVQDRFAEQTGMAIEGQFDAVGKMKDQLLAGAPCDVVILTSALITQLTESCDVASGSARPLGLVKTGIALKDGAPIPPLATVAELRQALLAAGAIYFPDPEKATAGIHFMKVMHLLGVDTEMAGRLHPHPNGAAAMHALAQSSEPKAIGCTQATEIIFAPGVQLAASLPTEFELATVYTAAVSSRAEQPRAAAALIALLTSEEAAGLRSAGGFEPLPE</sequence>
<dbReference type="PANTHER" id="PTHR30632">
    <property type="entry name" value="MOLYBDATE-BINDING PERIPLASMIC PROTEIN"/>
    <property type="match status" value="1"/>
</dbReference>
<reference evidence="1" key="1">
    <citation type="journal article" date="2014" name="Int. J. Syst. Evol. Microbiol.">
        <title>Complete genome sequence of Corynebacterium casei LMG S-19264T (=DSM 44701T), isolated from a smear-ripened cheese.</title>
        <authorList>
            <consortium name="US DOE Joint Genome Institute (JGI-PGF)"/>
            <person name="Walter F."/>
            <person name="Albersmeier A."/>
            <person name="Kalinowski J."/>
            <person name="Ruckert C."/>
        </authorList>
    </citation>
    <scope>NUCLEOTIDE SEQUENCE</scope>
    <source>
        <strain evidence="1">CGMCC 1.15322</strain>
    </source>
</reference>
<proteinExistence type="predicted"/>
<accession>A0A916WES9</accession>
<dbReference type="SUPFAM" id="SSF53850">
    <property type="entry name" value="Periplasmic binding protein-like II"/>
    <property type="match status" value="1"/>
</dbReference>
<dbReference type="GO" id="GO:0030973">
    <property type="term" value="F:molybdate ion binding"/>
    <property type="evidence" value="ECO:0007669"/>
    <property type="project" value="TreeGrafter"/>
</dbReference>
<evidence type="ECO:0000313" key="2">
    <source>
        <dbReference type="Proteomes" id="UP000620596"/>
    </source>
</evidence>
<protein>
    <submittedName>
        <fullName evidence="1">Molybdate ABC transporter substrate-binding protein</fullName>
    </submittedName>
</protein>
<dbReference type="GO" id="GO:0015689">
    <property type="term" value="P:molybdate ion transport"/>
    <property type="evidence" value="ECO:0007669"/>
    <property type="project" value="TreeGrafter"/>
</dbReference>
<evidence type="ECO:0000313" key="1">
    <source>
        <dbReference type="EMBL" id="GGA93843.1"/>
    </source>
</evidence>